<dbReference type="Proteomes" id="UP000789759">
    <property type="component" value="Unassembled WGS sequence"/>
</dbReference>
<dbReference type="FunFam" id="2.120.10.80:FF:000049">
    <property type="entry name" value="Cell polarity protein (Tea1)"/>
    <property type="match status" value="1"/>
</dbReference>
<feature type="compositionally biased region" description="Low complexity" evidence="7">
    <location>
        <begin position="362"/>
        <end position="373"/>
    </location>
</feature>
<keyword evidence="4" id="KW-0677">Repeat</keyword>
<dbReference type="AlphaFoldDB" id="A0A9N9AZD5"/>
<evidence type="ECO:0000256" key="7">
    <source>
        <dbReference type="SAM" id="MobiDB-lite"/>
    </source>
</evidence>
<evidence type="ECO:0000256" key="5">
    <source>
        <dbReference type="ARBA" id="ARBA00023054"/>
    </source>
</evidence>
<comment type="subcellular location">
    <subcellularLocation>
        <location evidence="1">Cytoplasm</location>
    </subcellularLocation>
</comment>
<feature type="region of interest" description="Disordered" evidence="7">
    <location>
        <begin position="796"/>
        <end position="816"/>
    </location>
</feature>
<keyword evidence="5 6" id="KW-0175">Coiled coil</keyword>
<dbReference type="EMBL" id="CAJVQA010002423">
    <property type="protein sequence ID" value="CAG8547049.1"/>
    <property type="molecule type" value="Genomic_DNA"/>
</dbReference>
<feature type="region of interest" description="Disordered" evidence="7">
    <location>
        <begin position="318"/>
        <end position="388"/>
    </location>
</feature>
<organism evidence="8 9">
    <name type="scientific">Cetraspora pellucida</name>
    <dbReference type="NCBI Taxonomy" id="1433469"/>
    <lineage>
        <taxon>Eukaryota</taxon>
        <taxon>Fungi</taxon>
        <taxon>Fungi incertae sedis</taxon>
        <taxon>Mucoromycota</taxon>
        <taxon>Glomeromycotina</taxon>
        <taxon>Glomeromycetes</taxon>
        <taxon>Diversisporales</taxon>
        <taxon>Gigasporaceae</taxon>
        <taxon>Cetraspora</taxon>
    </lineage>
</organism>
<evidence type="ECO:0000256" key="3">
    <source>
        <dbReference type="ARBA" id="ARBA00022490"/>
    </source>
</evidence>
<proteinExistence type="predicted"/>
<dbReference type="InterPro" id="IPR011043">
    <property type="entry name" value="Gal_Oxase/kelch_b-propeller"/>
</dbReference>
<dbReference type="SUPFAM" id="SSF50965">
    <property type="entry name" value="Galactose oxidase, central domain"/>
    <property type="match status" value="1"/>
</dbReference>
<dbReference type="GO" id="GO:0051285">
    <property type="term" value="C:cell cortex of cell tip"/>
    <property type="evidence" value="ECO:0007669"/>
    <property type="project" value="TreeGrafter"/>
</dbReference>
<dbReference type="PANTHER" id="PTHR23244">
    <property type="entry name" value="KELCH REPEAT DOMAIN"/>
    <property type="match status" value="1"/>
</dbReference>
<dbReference type="OrthoDB" id="45365at2759"/>
<dbReference type="InterPro" id="IPR006652">
    <property type="entry name" value="Kelch_1"/>
</dbReference>
<feature type="coiled-coil region" evidence="6">
    <location>
        <begin position="1017"/>
        <end position="1142"/>
    </location>
</feature>
<accession>A0A9N9AZD5</accession>
<dbReference type="Gene3D" id="2.120.10.80">
    <property type="entry name" value="Kelch-type beta propeller"/>
    <property type="match status" value="2"/>
</dbReference>
<feature type="region of interest" description="Disordered" evidence="7">
    <location>
        <begin position="700"/>
        <end position="739"/>
    </location>
</feature>
<feature type="compositionally biased region" description="Polar residues" evidence="7">
    <location>
        <begin position="796"/>
        <end position="812"/>
    </location>
</feature>
<dbReference type="PANTHER" id="PTHR23244:SF456">
    <property type="entry name" value="MULTIPLE EPIDERMAL GROWTH FACTOR-LIKE DOMAINS PROTEIN 8"/>
    <property type="match status" value="1"/>
</dbReference>
<gene>
    <name evidence="8" type="ORF">CPELLU_LOCUS4571</name>
</gene>
<dbReference type="GO" id="GO:0061245">
    <property type="term" value="P:establishment or maintenance of bipolar cell polarity"/>
    <property type="evidence" value="ECO:0007669"/>
    <property type="project" value="TreeGrafter"/>
</dbReference>
<feature type="region of interest" description="Disordered" evidence="7">
    <location>
        <begin position="421"/>
        <end position="442"/>
    </location>
</feature>
<keyword evidence="9" id="KW-1185">Reference proteome</keyword>
<sequence>MSSPTPKVNNVKVYPWSQKNLNKFNPFPRNGHSVSDHTINNELFFFGGFVNEKATNELFVVDVIFGGGSERPGDKLDDHIYIYDTETKHWTKRSLKGHPPNGLIGHSVSLIGSVVYIFGGQNGIKYFNDIVAFDIKVLKLQRKRSRLSKFSLNRASVSGSHWNYITPNRSDLSVPSCRSGHTACEYKEKIYIFGGSNGEKCFNDTWCYDTLSGTWLELSCSGYVPVPRERHGAALVDDVLYIFGGITQEGEVLGDLIALKLPNQRWYKFPKMGLSASPRYDPSMVVVDQDKVFIFGGESDGTIRPDADGNIHILDTSKIKFPSDSQTPKQQTVHRKQLSVTPPLKLSSQPKEHSITEDVEETSSSLKSSSTLTHSKRPSLVESSPDVIQSHSIAPRSTSLVPSSLQTTTQLFYDASGETLPSSKVESMSQKQPPLPQPTTEIPEKNHSVQLKQQSLEVTRPLQQKLESHRIHLSQQQRQSYDTFGKAKSKGLGITVPVESDNSKPQLLDGNFYQHPPALPVDSNRSNYEMITINKYDSPKQSPNIHELNPLESVPLSLTPLSSSDTKKLSRFTEQIPTNSLESDSYKDNLFKDFDTINNSVENSKTNNIGNTMLESEKSNTIENNPLYVSHEKENSQSSTQLFIPNNETSTQSQDNVYVIRERKDKRPNGARPLVQKQYVQTNIESSTMQNNIEIQNTKYLNGSNSPISDHIDSSEEINEDRNTSPLQEDHPDIPTSSTFDINNIVSSKLMLDNTLQEEQQRMNITPSNSDISNIIPSNLSDNEISMPLPTPTTGSTYVSPENDNLDPQTSGDEQDTYFKGAIQHDPNVNEFEQREQWFNNELNSAKNFGYNLNLDDDENIMSDELDFEQLSKLLDPKSEKFKIMQSISHMQQKLKKAKENISNQALIASQKIAAAEQAHEAAIKEAAYYKSKIEDLVNSLDPKYRTSEVERTMKLEKQLTQVLKENIQLQNQYEEYYHKSINENSFQESINSNVNFEDNNNYTITKNPQNPISKKLADLRARIISTETQLDESNLQLKQASGEITKYQQDAENSRMRFSQLHESLEQHYTIFEQINNAITTTNERTNELENLLRKSKKEKTKLESKVAALRIDLEIKEEELNQESERGDKIEKLLENEQKEGKILRSMLQESMKELLNISLWR</sequence>
<protein>
    <submittedName>
        <fullName evidence="8">1267_t:CDS:1</fullName>
    </submittedName>
</protein>
<evidence type="ECO:0000256" key="1">
    <source>
        <dbReference type="ARBA" id="ARBA00004496"/>
    </source>
</evidence>
<evidence type="ECO:0000313" key="8">
    <source>
        <dbReference type="EMBL" id="CAG8547049.1"/>
    </source>
</evidence>
<dbReference type="InterPro" id="IPR015915">
    <property type="entry name" value="Kelch-typ_b-propeller"/>
</dbReference>
<evidence type="ECO:0000256" key="2">
    <source>
        <dbReference type="ARBA" id="ARBA00022441"/>
    </source>
</evidence>
<dbReference type="Pfam" id="PF24681">
    <property type="entry name" value="Kelch_KLHDC2_KLHL20_DRC7"/>
    <property type="match status" value="1"/>
</dbReference>
<comment type="caution">
    <text evidence="8">The sequence shown here is derived from an EMBL/GenBank/DDBJ whole genome shotgun (WGS) entry which is preliminary data.</text>
</comment>
<name>A0A9N9AZD5_9GLOM</name>
<evidence type="ECO:0000313" key="9">
    <source>
        <dbReference type="Proteomes" id="UP000789759"/>
    </source>
</evidence>
<feature type="compositionally biased region" description="Basic and acidic residues" evidence="7">
    <location>
        <begin position="710"/>
        <end position="733"/>
    </location>
</feature>
<evidence type="ECO:0000256" key="6">
    <source>
        <dbReference type="SAM" id="Coils"/>
    </source>
</evidence>
<evidence type="ECO:0000256" key="4">
    <source>
        <dbReference type="ARBA" id="ARBA00022737"/>
    </source>
</evidence>
<reference evidence="8" key="1">
    <citation type="submission" date="2021-06" db="EMBL/GenBank/DDBJ databases">
        <authorList>
            <person name="Kallberg Y."/>
            <person name="Tangrot J."/>
            <person name="Rosling A."/>
        </authorList>
    </citation>
    <scope>NUCLEOTIDE SEQUENCE</scope>
    <source>
        <strain evidence="8">FL966</strain>
    </source>
</reference>
<feature type="compositionally biased region" description="Polar residues" evidence="7">
    <location>
        <begin position="421"/>
        <end position="432"/>
    </location>
</feature>
<keyword evidence="2" id="KW-0880">Kelch repeat</keyword>
<keyword evidence="3" id="KW-0963">Cytoplasm</keyword>
<dbReference type="SMART" id="SM00612">
    <property type="entry name" value="Kelch"/>
    <property type="match status" value="3"/>
</dbReference>